<name>A0A9P8VXR6_9HYPO</name>
<evidence type="ECO:0008006" key="4">
    <source>
        <dbReference type="Google" id="ProtNLM"/>
    </source>
</evidence>
<feature type="chain" id="PRO_5040338163" description="Secreted protein" evidence="1">
    <location>
        <begin position="27"/>
        <end position="82"/>
    </location>
</feature>
<dbReference type="Proteomes" id="UP000777438">
    <property type="component" value="Unassembled WGS sequence"/>
</dbReference>
<reference evidence="2 3" key="1">
    <citation type="journal article" date="2021" name="Nat. Commun.">
        <title>Genetic determinants of endophytism in the Arabidopsis root mycobiome.</title>
        <authorList>
            <person name="Mesny F."/>
            <person name="Miyauchi S."/>
            <person name="Thiergart T."/>
            <person name="Pickel B."/>
            <person name="Atanasova L."/>
            <person name="Karlsson M."/>
            <person name="Huettel B."/>
            <person name="Barry K.W."/>
            <person name="Haridas S."/>
            <person name="Chen C."/>
            <person name="Bauer D."/>
            <person name="Andreopoulos W."/>
            <person name="Pangilinan J."/>
            <person name="LaButti K."/>
            <person name="Riley R."/>
            <person name="Lipzen A."/>
            <person name="Clum A."/>
            <person name="Drula E."/>
            <person name="Henrissat B."/>
            <person name="Kohler A."/>
            <person name="Grigoriev I.V."/>
            <person name="Martin F.M."/>
            <person name="Hacquard S."/>
        </authorList>
    </citation>
    <scope>NUCLEOTIDE SEQUENCE [LARGE SCALE GENOMIC DNA]</scope>
    <source>
        <strain evidence="2 3">MPI-CAGE-CH-0241</strain>
    </source>
</reference>
<keyword evidence="3" id="KW-1185">Reference proteome</keyword>
<gene>
    <name evidence="2" type="ORF">B0T10DRAFT_493156</name>
</gene>
<organism evidence="2 3">
    <name type="scientific">Thelonectria olida</name>
    <dbReference type="NCBI Taxonomy" id="1576542"/>
    <lineage>
        <taxon>Eukaryota</taxon>
        <taxon>Fungi</taxon>
        <taxon>Dikarya</taxon>
        <taxon>Ascomycota</taxon>
        <taxon>Pezizomycotina</taxon>
        <taxon>Sordariomycetes</taxon>
        <taxon>Hypocreomycetidae</taxon>
        <taxon>Hypocreales</taxon>
        <taxon>Nectriaceae</taxon>
        <taxon>Thelonectria</taxon>
    </lineage>
</organism>
<evidence type="ECO:0000313" key="2">
    <source>
        <dbReference type="EMBL" id="KAH6884402.1"/>
    </source>
</evidence>
<accession>A0A9P8VXR6</accession>
<feature type="signal peptide" evidence="1">
    <location>
        <begin position="1"/>
        <end position="26"/>
    </location>
</feature>
<evidence type="ECO:0000313" key="3">
    <source>
        <dbReference type="Proteomes" id="UP000777438"/>
    </source>
</evidence>
<comment type="caution">
    <text evidence="2">The sequence shown here is derived from an EMBL/GenBank/DDBJ whole genome shotgun (WGS) entry which is preliminary data.</text>
</comment>
<sequence>MGMISWDRAWSLGMIAFLRGVRNSCASFCFTIRMSNVQSHELGKGIQTRDVTIYNLSLPRELLMVLGPWCLIQSSSLLLCCR</sequence>
<dbReference type="EMBL" id="JAGPYM010000020">
    <property type="protein sequence ID" value="KAH6884402.1"/>
    <property type="molecule type" value="Genomic_DNA"/>
</dbReference>
<protein>
    <recommendedName>
        <fullName evidence="4">Secreted protein</fullName>
    </recommendedName>
</protein>
<proteinExistence type="predicted"/>
<evidence type="ECO:0000256" key="1">
    <source>
        <dbReference type="SAM" id="SignalP"/>
    </source>
</evidence>
<keyword evidence="1" id="KW-0732">Signal</keyword>
<dbReference type="AlphaFoldDB" id="A0A9P8VXR6"/>